<dbReference type="AlphaFoldDB" id="A0A140DW81"/>
<accession>A0A140DW81</accession>
<keyword evidence="2" id="KW-1185">Reference proteome</keyword>
<organism evidence="1 2">
    <name type="scientific">Faecalibaculum rodentium</name>
    <dbReference type="NCBI Taxonomy" id="1702221"/>
    <lineage>
        <taxon>Bacteria</taxon>
        <taxon>Bacillati</taxon>
        <taxon>Bacillota</taxon>
        <taxon>Erysipelotrichia</taxon>
        <taxon>Erysipelotrichales</taxon>
        <taxon>Erysipelotrichaceae</taxon>
        <taxon>Faecalibaculum</taxon>
    </lineage>
</organism>
<evidence type="ECO:0000313" key="2">
    <source>
        <dbReference type="Proteomes" id="UP000069771"/>
    </source>
</evidence>
<gene>
    <name evidence="1" type="ORF">AALO17_17740</name>
</gene>
<dbReference type="KEGG" id="fro:AALO17_17740"/>
<reference evidence="1 2" key="1">
    <citation type="journal article" date="2016" name="Gut Pathog.">
        <title>Whole genome sequencing of "Faecalibaculum rodentium" ALO17, isolated from C57BL/6J laboratory mouse feces.</title>
        <authorList>
            <person name="Lim S."/>
            <person name="Chang D.H."/>
            <person name="Ahn S."/>
            <person name="Kim B.C."/>
        </authorList>
    </citation>
    <scope>NUCLEOTIDE SEQUENCE [LARGE SCALE GENOMIC DNA]</scope>
    <source>
        <strain evidence="1 2">Alo17</strain>
    </source>
</reference>
<name>A0A140DW81_9FIRM</name>
<dbReference type="STRING" id="1702221.AALO17_17740"/>
<dbReference type="Proteomes" id="UP000069771">
    <property type="component" value="Chromosome"/>
</dbReference>
<protein>
    <recommendedName>
        <fullName evidence="3">Transposase</fullName>
    </recommendedName>
</protein>
<dbReference type="EMBL" id="CP011391">
    <property type="protein sequence ID" value="AMK54908.1"/>
    <property type="molecule type" value="Genomic_DNA"/>
</dbReference>
<evidence type="ECO:0008006" key="3">
    <source>
        <dbReference type="Google" id="ProtNLM"/>
    </source>
</evidence>
<sequence>MRRFCVNAKKTGPGTFRQLRVMNHRIARYRSVLTAWSKLSIYIEDTIP</sequence>
<proteinExistence type="predicted"/>
<evidence type="ECO:0000313" key="1">
    <source>
        <dbReference type="EMBL" id="AMK54908.1"/>
    </source>
</evidence>